<dbReference type="InterPro" id="IPR036590">
    <property type="entry name" value="SRAP-like"/>
</dbReference>
<keyword evidence="5" id="KW-0190">Covalent protein-DNA linkage</keyword>
<gene>
    <name evidence="9" type="ORF">GCM10007304_47670</name>
</gene>
<keyword evidence="6" id="KW-0238">DNA-binding</keyword>
<protein>
    <recommendedName>
        <fullName evidence="8">Abasic site processing protein</fullName>
        <ecNumber evidence="8">3.4.-.-</ecNumber>
    </recommendedName>
</protein>
<evidence type="ECO:0000313" key="9">
    <source>
        <dbReference type="EMBL" id="GGG28291.1"/>
    </source>
</evidence>
<dbReference type="InterPro" id="IPR003738">
    <property type="entry name" value="SRAP"/>
</dbReference>
<dbReference type="PANTHER" id="PTHR13604">
    <property type="entry name" value="DC12-RELATED"/>
    <property type="match status" value="1"/>
</dbReference>
<keyword evidence="7" id="KW-0456">Lyase</keyword>
<comment type="similarity">
    <text evidence="1 8">Belongs to the SOS response-associated peptidase family.</text>
</comment>
<dbReference type="Gene3D" id="3.90.1680.10">
    <property type="entry name" value="SOS response associated peptidase-like"/>
    <property type="match status" value="1"/>
</dbReference>
<dbReference type="Proteomes" id="UP000654257">
    <property type="component" value="Unassembled WGS sequence"/>
</dbReference>
<dbReference type="GO" id="GO:0006508">
    <property type="term" value="P:proteolysis"/>
    <property type="evidence" value="ECO:0007669"/>
    <property type="project" value="UniProtKB-KW"/>
</dbReference>
<keyword evidence="2 8" id="KW-0645">Protease</keyword>
<evidence type="ECO:0000313" key="10">
    <source>
        <dbReference type="Proteomes" id="UP000654257"/>
    </source>
</evidence>
<evidence type="ECO:0000256" key="1">
    <source>
        <dbReference type="ARBA" id="ARBA00008136"/>
    </source>
</evidence>
<reference evidence="9" key="2">
    <citation type="submission" date="2020-09" db="EMBL/GenBank/DDBJ databases">
        <authorList>
            <person name="Sun Q."/>
            <person name="Sedlacek I."/>
        </authorList>
    </citation>
    <scope>NUCLEOTIDE SEQUENCE</scope>
    <source>
        <strain evidence="9">CCM 7905</strain>
    </source>
</reference>
<comment type="caution">
    <text evidence="9">The sequence shown here is derived from an EMBL/GenBank/DDBJ whole genome shotgun (WGS) entry which is preliminary data.</text>
</comment>
<name>A0A917G8G2_9NOCA</name>
<dbReference type="GO" id="GO:0008233">
    <property type="term" value="F:peptidase activity"/>
    <property type="evidence" value="ECO:0007669"/>
    <property type="project" value="UniProtKB-KW"/>
</dbReference>
<dbReference type="GO" id="GO:0106300">
    <property type="term" value="P:protein-DNA covalent cross-linking repair"/>
    <property type="evidence" value="ECO:0007669"/>
    <property type="project" value="InterPro"/>
</dbReference>
<dbReference type="PANTHER" id="PTHR13604:SF0">
    <property type="entry name" value="ABASIC SITE PROCESSING PROTEIN HMCES"/>
    <property type="match status" value="1"/>
</dbReference>
<evidence type="ECO:0000256" key="3">
    <source>
        <dbReference type="ARBA" id="ARBA00022763"/>
    </source>
</evidence>
<evidence type="ECO:0000256" key="5">
    <source>
        <dbReference type="ARBA" id="ARBA00023124"/>
    </source>
</evidence>
<dbReference type="GO" id="GO:0016829">
    <property type="term" value="F:lyase activity"/>
    <property type="evidence" value="ECO:0007669"/>
    <property type="project" value="UniProtKB-KW"/>
</dbReference>
<keyword evidence="10" id="KW-1185">Reference proteome</keyword>
<dbReference type="Pfam" id="PF02586">
    <property type="entry name" value="SRAP"/>
    <property type="match status" value="1"/>
</dbReference>
<reference evidence="9" key="1">
    <citation type="journal article" date="2014" name="Int. J. Syst. Evol. Microbiol.">
        <title>Complete genome sequence of Corynebacterium casei LMG S-19264T (=DSM 44701T), isolated from a smear-ripened cheese.</title>
        <authorList>
            <consortium name="US DOE Joint Genome Institute (JGI-PGF)"/>
            <person name="Walter F."/>
            <person name="Albersmeier A."/>
            <person name="Kalinowski J."/>
            <person name="Ruckert C."/>
        </authorList>
    </citation>
    <scope>NUCLEOTIDE SEQUENCE</scope>
    <source>
        <strain evidence="9">CCM 7905</strain>
    </source>
</reference>
<dbReference type="EC" id="3.4.-.-" evidence="8"/>
<dbReference type="AlphaFoldDB" id="A0A917G8G2"/>
<keyword evidence="3" id="KW-0227">DNA damage</keyword>
<evidence type="ECO:0000256" key="7">
    <source>
        <dbReference type="ARBA" id="ARBA00023239"/>
    </source>
</evidence>
<accession>A0A917G8G2</accession>
<dbReference type="EMBL" id="BMCU01000007">
    <property type="protein sequence ID" value="GGG28291.1"/>
    <property type="molecule type" value="Genomic_DNA"/>
</dbReference>
<dbReference type="RefSeq" id="WP_188547759.1">
    <property type="nucleotide sequence ID" value="NZ_BMCU01000007.1"/>
</dbReference>
<keyword evidence="4 8" id="KW-0378">Hydrolase</keyword>
<organism evidence="9 10">
    <name type="scientific">Rhodococcoides trifolii</name>
    <dbReference type="NCBI Taxonomy" id="908250"/>
    <lineage>
        <taxon>Bacteria</taxon>
        <taxon>Bacillati</taxon>
        <taxon>Actinomycetota</taxon>
        <taxon>Actinomycetes</taxon>
        <taxon>Mycobacteriales</taxon>
        <taxon>Nocardiaceae</taxon>
        <taxon>Rhodococcoides</taxon>
    </lineage>
</organism>
<proteinExistence type="inferred from homology"/>
<sequence>MCGRYANTRSDADLSSMFDIASALDDELPPNYNVAPTDPVRIVLDRVLKDEPEDPPVRQLRTARWGLIPSWAKDRKIGARMINARSESVTEKPAFKKAASSRRCIVPADGYFEWEKRDGAKVPYFLHGSDDVIAMAGLYEFWRDESLPEDDPNRWVVSCTVLTTSATDSLGHIHDRSPVIVPPDLRSAWLDPTLTAVDDVTELLRSIPEPTLEPYEVSSAVNSVRNNGPELLAPV</sequence>
<evidence type="ECO:0000256" key="2">
    <source>
        <dbReference type="ARBA" id="ARBA00022670"/>
    </source>
</evidence>
<evidence type="ECO:0000256" key="6">
    <source>
        <dbReference type="ARBA" id="ARBA00023125"/>
    </source>
</evidence>
<dbReference type="GO" id="GO:0003697">
    <property type="term" value="F:single-stranded DNA binding"/>
    <property type="evidence" value="ECO:0007669"/>
    <property type="project" value="InterPro"/>
</dbReference>
<evidence type="ECO:0000256" key="4">
    <source>
        <dbReference type="ARBA" id="ARBA00022801"/>
    </source>
</evidence>
<evidence type="ECO:0000256" key="8">
    <source>
        <dbReference type="RuleBase" id="RU364100"/>
    </source>
</evidence>
<dbReference type="SUPFAM" id="SSF143081">
    <property type="entry name" value="BB1717-like"/>
    <property type="match status" value="1"/>
</dbReference>